<feature type="compositionally biased region" description="Basic residues" evidence="1">
    <location>
        <begin position="288"/>
        <end position="297"/>
    </location>
</feature>
<dbReference type="Proteomes" id="UP000463700">
    <property type="component" value="Unassembled WGS sequence"/>
</dbReference>
<organism evidence="2 3">
    <name type="scientific">Paraburkholderia madseniana</name>
    <dbReference type="NCBI Taxonomy" id="2599607"/>
    <lineage>
        <taxon>Bacteria</taxon>
        <taxon>Pseudomonadati</taxon>
        <taxon>Pseudomonadota</taxon>
        <taxon>Betaproteobacteria</taxon>
        <taxon>Burkholderiales</taxon>
        <taxon>Burkholderiaceae</taxon>
        <taxon>Paraburkholderia</taxon>
    </lineage>
</organism>
<comment type="caution">
    <text evidence="2">The sequence shown here is derived from an EMBL/GenBank/DDBJ whole genome shotgun (WGS) entry which is preliminary data.</text>
</comment>
<evidence type="ECO:0000313" key="3">
    <source>
        <dbReference type="Proteomes" id="UP000463700"/>
    </source>
</evidence>
<dbReference type="OrthoDB" id="9098638at2"/>
<protein>
    <recommendedName>
        <fullName evidence="4">RepB plasmid partition domain-containing protein</fullName>
    </recommendedName>
</protein>
<name>A0A6N6WAQ0_9BURK</name>
<proteinExistence type="predicted"/>
<gene>
    <name evidence="2" type="ORF">FSO04_26320</name>
</gene>
<sequence>MHDEVAAPERSRDKQVERRPAGIRIREAIEDECERQRAALARKEAANAQMTLLGSILGELLSQADFVAVLKVAGFTAIPCLVQQRLQPRFPEFRETCAVPAKQDTGSDTAPFTQGKAVDAPEDAAAILAGQALPVRTIHALDRMVPARRSAIANLMSAVGNLTGDFARALLAATPEGMRATVARSQRVDNSHARSFARIEKRLMGLHTKNQMLSAGHNDNLRCLAVCASYVRSWTHNRHVLAWLRLHYPVHAASLEQIAEEADCAKEPKRAMKLPYARDRTPGATKEIRRRVRSRGS</sequence>
<evidence type="ECO:0000313" key="2">
    <source>
        <dbReference type="EMBL" id="KAE8756958.1"/>
    </source>
</evidence>
<feature type="region of interest" description="Disordered" evidence="1">
    <location>
        <begin position="270"/>
        <end position="297"/>
    </location>
</feature>
<reference evidence="2 3" key="1">
    <citation type="journal article" date="2020" name="Int. J. Syst. Evol. Microbiol.">
        <title>Paraburkholderia madseniana sp. nov., a phenolic acid-degrading bacterium isolated from acidic forest soil.</title>
        <authorList>
            <person name="Wilhelm R.C."/>
            <person name="Murphy S.J.L."/>
            <person name="Feriancek N.M."/>
            <person name="Karasz D.C."/>
            <person name="DeRito C.M."/>
            <person name="Newman J.D."/>
            <person name="Buckley D.H."/>
        </authorList>
    </citation>
    <scope>NUCLEOTIDE SEQUENCE [LARGE SCALE GENOMIC DNA]</scope>
    <source>
        <strain evidence="2 3">RP11</strain>
    </source>
</reference>
<dbReference type="AlphaFoldDB" id="A0A6N6WAQ0"/>
<feature type="compositionally biased region" description="Basic and acidic residues" evidence="1">
    <location>
        <begin position="270"/>
        <end position="281"/>
    </location>
</feature>
<dbReference type="RefSeq" id="WP_154564021.1">
    <property type="nucleotide sequence ID" value="NZ_JAMXWG010000016.1"/>
</dbReference>
<accession>A0A6N6WAQ0</accession>
<evidence type="ECO:0008006" key="4">
    <source>
        <dbReference type="Google" id="ProtNLM"/>
    </source>
</evidence>
<evidence type="ECO:0000256" key="1">
    <source>
        <dbReference type="SAM" id="MobiDB-lite"/>
    </source>
</evidence>
<dbReference type="EMBL" id="VOSW01000054">
    <property type="protein sequence ID" value="KAE8756958.1"/>
    <property type="molecule type" value="Genomic_DNA"/>
</dbReference>